<evidence type="ECO:0000256" key="2">
    <source>
        <dbReference type="SAM" id="MobiDB-lite"/>
    </source>
</evidence>
<dbReference type="SMART" id="SM00671">
    <property type="entry name" value="SEL1"/>
    <property type="match status" value="3"/>
</dbReference>
<dbReference type="AlphaFoldDB" id="K0SXH7"/>
<feature type="non-terminal residue" evidence="3">
    <location>
        <position position="1"/>
    </location>
</feature>
<accession>K0SXH7</accession>
<evidence type="ECO:0000313" key="3">
    <source>
        <dbReference type="EMBL" id="EJK69644.1"/>
    </source>
</evidence>
<dbReference type="PANTHER" id="PTHR11102">
    <property type="entry name" value="SEL-1-LIKE PROTEIN"/>
    <property type="match status" value="1"/>
</dbReference>
<dbReference type="InterPro" id="IPR006597">
    <property type="entry name" value="Sel1-like"/>
</dbReference>
<dbReference type="Proteomes" id="UP000266841">
    <property type="component" value="Unassembled WGS sequence"/>
</dbReference>
<evidence type="ECO:0008006" key="5">
    <source>
        <dbReference type="Google" id="ProtNLM"/>
    </source>
</evidence>
<feature type="region of interest" description="Disordered" evidence="2">
    <location>
        <begin position="36"/>
        <end position="64"/>
    </location>
</feature>
<feature type="region of interest" description="Disordered" evidence="2">
    <location>
        <begin position="385"/>
        <end position="442"/>
    </location>
</feature>
<evidence type="ECO:0000256" key="1">
    <source>
        <dbReference type="ARBA" id="ARBA00038101"/>
    </source>
</evidence>
<protein>
    <recommendedName>
        <fullName evidence="5">RING-type domain-containing protein</fullName>
    </recommendedName>
</protein>
<dbReference type="SUPFAM" id="SSF81901">
    <property type="entry name" value="HCP-like"/>
    <property type="match status" value="1"/>
</dbReference>
<gene>
    <name evidence="3" type="ORF">THAOC_09076</name>
</gene>
<organism evidence="3 4">
    <name type="scientific">Thalassiosira oceanica</name>
    <name type="common">Marine diatom</name>
    <dbReference type="NCBI Taxonomy" id="159749"/>
    <lineage>
        <taxon>Eukaryota</taxon>
        <taxon>Sar</taxon>
        <taxon>Stramenopiles</taxon>
        <taxon>Ochrophyta</taxon>
        <taxon>Bacillariophyta</taxon>
        <taxon>Coscinodiscophyceae</taxon>
        <taxon>Thalassiosirophycidae</taxon>
        <taxon>Thalassiosirales</taxon>
        <taxon>Thalassiosiraceae</taxon>
        <taxon>Thalassiosira</taxon>
    </lineage>
</organism>
<dbReference type="InterPro" id="IPR050767">
    <property type="entry name" value="Sel1_AlgK"/>
</dbReference>
<dbReference type="Gene3D" id="1.25.40.10">
    <property type="entry name" value="Tetratricopeptide repeat domain"/>
    <property type="match status" value="1"/>
</dbReference>
<dbReference type="PANTHER" id="PTHR11102:SF160">
    <property type="entry name" value="ERAD-ASSOCIATED E3 UBIQUITIN-PROTEIN LIGASE COMPONENT HRD3"/>
    <property type="match status" value="1"/>
</dbReference>
<dbReference type="EMBL" id="AGNL01009786">
    <property type="protein sequence ID" value="EJK69644.1"/>
    <property type="molecule type" value="Genomic_DNA"/>
</dbReference>
<comment type="caution">
    <text evidence="3">The sequence shown here is derived from an EMBL/GenBank/DDBJ whole genome shotgun (WGS) entry which is preliminary data.</text>
</comment>
<reference evidence="3 4" key="1">
    <citation type="journal article" date="2012" name="Genome Biol.">
        <title>Genome and low-iron response of an oceanic diatom adapted to chronic iron limitation.</title>
        <authorList>
            <person name="Lommer M."/>
            <person name="Specht M."/>
            <person name="Roy A.S."/>
            <person name="Kraemer L."/>
            <person name="Andreson R."/>
            <person name="Gutowska M.A."/>
            <person name="Wolf J."/>
            <person name="Bergner S.V."/>
            <person name="Schilhabel M.B."/>
            <person name="Klostermeier U.C."/>
            <person name="Beiko R.G."/>
            <person name="Rosenstiel P."/>
            <person name="Hippler M."/>
            <person name="Laroche J."/>
        </authorList>
    </citation>
    <scope>NUCLEOTIDE SEQUENCE [LARGE SCALE GENOMIC DNA]</scope>
    <source>
        <strain evidence="3 4">CCMP1005</strain>
    </source>
</reference>
<proteinExistence type="inferred from homology"/>
<evidence type="ECO:0000313" key="4">
    <source>
        <dbReference type="Proteomes" id="UP000266841"/>
    </source>
</evidence>
<dbReference type="Pfam" id="PF08238">
    <property type="entry name" value="Sel1"/>
    <property type="match status" value="2"/>
</dbReference>
<dbReference type="InterPro" id="IPR011990">
    <property type="entry name" value="TPR-like_helical_dom_sf"/>
</dbReference>
<keyword evidence="4" id="KW-1185">Reference proteome</keyword>
<feature type="region of interest" description="Disordered" evidence="2">
    <location>
        <begin position="346"/>
        <end position="366"/>
    </location>
</feature>
<name>K0SXH7_THAOC</name>
<sequence>AVLDLPFAVRPEAAGGRRRRKKEDVKLRQGSIAGDSRRVLLESDDDMSLAEEQHQPPAPAVPAAGPLQDAVTEEELMNSGHELPEGYTCPLCCLPIALPLAKHSQFESCCMKRVCDGCILASHQRGMGKICAFCRTPTPDDDAALLALVQKRADAKDPLAIEFLAQSYYDGKHGLKQETSRAIELWTEAANLGDLNAHFKLGWRYYQGEGVEQDVAEGTRHWHHTAIRGHPESRFVLGIDEWENGNHELAVRHLMISAKMGDDDSLNEIKDMFMKGHATKVQYAEALKGYQTALEETKSPQREEAKKIQWELTVEVSATAGPGREVSASPSTVRASPILPSRHALRSVVLSKRRPSDPLPSYSKDDSRQGVRVCFLVLRQGRSASTLRPRREPQCPGASESTREAYPGGGTGRRGLAASPSVPRREMGILSAGEADVSPQGP</sequence>
<comment type="similarity">
    <text evidence="1">Belongs to the sel-1 family.</text>
</comment>